<dbReference type="OrthoDB" id="9776390at2"/>
<keyword evidence="7 10" id="KW-0067">ATP-binding</keyword>
<comment type="caution">
    <text evidence="10">Lacks conserved residue(s) required for the propagation of feature annotation.</text>
</comment>
<keyword evidence="8 10" id="KW-0460">Magnesium</keyword>
<evidence type="ECO:0000256" key="12">
    <source>
        <dbReference type="RuleBase" id="RU003784"/>
    </source>
</evidence>
<keyword evidence="15" id="KW-1185">Reference proteome</keyword>
<evidence type="ECO:0000256" key="8">
    <source>
        <dbReference type="ARBA" id="ARBA00022842"/>
    </source>
</evidence>
<evidence type="ECO:0000313" key="14">
    <source>
        <dbReference type="EMBL" id="KLI64096.1"/>
    </source>
</evidence>
<evidence type="ECO:0000256" key="13">
    <source>
        <dbReference type="RuleBase" id="RU003785"/>
    </source>
</evidence>
<name>A0A0H0XPZ6_9SPHN</name>
<evidence type="ECO:0000256" key="1">
    <source>
        <dbReference type="ARBA" id="ARBA00001946"/>
    </source>
</evidence>
<sequence length="312" mass="34115">MSNLETPARNQVALIAGPTASGKSDLAVRLALALDRPCVAINADSAQVYSDLHVLSARPEDAEMQGVPHRLFGAWDGAQPCSAVDWAKAAKQEIAAAHADDAVPILVGGTGLYVRTLLEGIAPIPEIDPEVRKTVRALSVSDTYTALQNEDPDRAERLHPSDSQRIARALEVVRSTGRSLGEWQVHTEGGIAQEINLVPVVLLPDREAVYARCDARFIAMLEQGAIAEVEALLERGLPPALPVMRAIGVPEIAGFLRGEWSREEAIARGQQATRNYAKRQFTWLRNQLPADWPRVQPEDVNLESVFETLFHY</sequence>
<evidence type="ECO:0000256" key="7">
    <source>
        <dbReference type="ARBA" id="ARBA00022840"/>
    </source>
</evidence>
<dbReference type="SUPFAM" id="SSF52540">
    <property type="entry name" value="P-loop containing nucleoside triphosphate hydrolases"/>
    <property type="match status" value="1"/>
</dbReference>
<keyword evidence="6 10" id="KW-0547">Nucleotide-binding</keyword>
<dbReference type="GO" id="GO:0006400">
    <property type="term" value="P:tRNA modification"/>
    <property type="evidence" value="ECO:0007669"/>
    <property type="project" value="TreeGrafter"/>
</dbReference>
<evidence type="ECO:0000256" key="9">
    <source>
        <dbReference type="ARBA" id="ARBA00049563"/>
    </source>
</evidence>
<dbReference type="AlphaFoldDB" id="A0A0H0XPZ6"/>
<dbReference type="Gene3D" id="3.40.50.300">
    <property type="entry name" value="P-loop containing nucleotide triphosphate hydrolases"/>
    <property type="match status" value="1"/>
</dbReference>
<comment type="caution">
    <text evidence="14">The sequence shown here is derived from an EMBL/GenBank/DDBJ whole genome shotgun (WGS) entry which is preliminary data.</text>
</comment>
<accession>A0A0H0XPZ6</accession>
<dbReference type="GO" id="GO:0005524">
    <property type="term" value="F:ATP binding"/>
    <property type="evidence" value="ECO:0007669"/>
    <property type="project" value="UniProtKB-UniRule"/>
</dbReference>
<gene>
    <name evidence="10" type="primary">miaA</name>
    <name evidence="14" type="ORF">AAV99_08780</name>
</gene>
<proteinExistence type="inferred from homology"/>
<feature type="binding site" evidence="10">
    <location>
        <begin position="17"/>
        <end position="24"/>
    </location>
    <ligand>
        <name>ATP</name>
        <dbReference type="ChEBI" id="CHEBI:30616"/>
    </ligand>
</feature>
<comment type="similarity">
    <text evidence="3 10 13">Belongs to the IPP transferase family.</text>
</comment>
<dbReference type="Proteomes" id="UP000053455">
    <property type="component" value="Unassembled WGS sequence"/>
</dbReference>
<evidence type="ECO:0000256" key="11">
    <source>
        <dbReference type="RuleBase" id="RU003783"/>
    </source>
</evidence>
<dbReference type="InterPro" id="IPR039657">
    <property type="entry name" value="Dimethylallyltransferase"/>
</dbReference>
<evidence type="ECO:0000256" key="10">
    <source>
        <dbReference type="HAMAP-Rule" id="MF_00185"/>
    </source>
</evidence>
<evidence type="ECO:0000256" key="2">
    <source>
        <dbReference type="ARBA" id="ARBA00003213"/>
    </source>
</evidence>
<dbReference type="GO" id="GO:0052381">
    <property type="term" value="F:tRNA dimethylallyltransferase activity"/>
    <property type="evidence" value="ECO:0007669"/>
    <property type="project" value="UniProtKB-UniRule"/>
</dbReference>
<dbReference type="Pfam" id="PF01715">
    <property type="entry name" value="IPPT"/>
    <property type="match status" value="1"/>
</dbReference>
<evidence type="ECO:0000256" key="5">
    <source>
        <dbReference type="ARBA" id="ARBA00022694"/>
    </source>
</evidence>
<dbReference type="RefSeq" id="WP_047093929.1">
    <property type="nucleotide sequence ID" value="NZ_LBHU01000002.1"/>
</dbReference>
<dbReference type="NCBIfam" id="TIGR00174">
    <property type="entry name" value="miaA"/>
    <property type="match status" value="1"/>
</dbReference>
<keyword evidence="4 10" id="KW-0808">Transferase</keyword>
<feature type="site" description="Interaction with substrate tRNA" evidence="10">
    <location>
        <position position="132"/>
    </location>
</feature>
<comment type="subunit">
    <text evidence="10">Monomer.</text>
</comment>
<comment type="function">
    <text evidence="2 10 12">Catalyzes the transfer of a dimethylallyl group onto the adenine at position 37 in tRNAs that read codons beginning with uridine, leading to the formation of N6-(dimethylallyl)adenosine (i(6)A).</text>
</comment>
<feature type="binding site" evidence="10">
    <location>
        <begin position="19"/>
        <end position="24"/>
    </location>
    <ligand>
        <name>substrate</name>
    </ligand>
</feature>
<evidence type="ECO:0000256" key="4">
    <source>
        <dbReference type="ARBA" id="ARBA00022679"/>
    </source>
</evidence>
<dbReference type="STRING" id="874156.GCA_001021555_01562"/>
<reference evidence="14 15" key="1">
    <citation type="submission" date="2015-04" db="EMBL/GenBank/DDBJ databases">
        <title>The draft genome sequence of Erythrobacter marinus HWDM-33.</title>
        <authorList>
            <person name="Zhuang L."/>
            <person name="Liu Y."/>
            <person name="Shao Z."/>
        </authorList>
    </citation>
    <scope>NUCLEOTIDE SEQUENCE [LARGE SCALE GENOMIC DNA]</scope>
    <source>
        <strain evidence="14 15">HWDM-33</strain>
    </source>
</reference>
<keyword evidence="5 10" id="KW-0819">tRNA processing</keyword>
<dbReference type="InterPro" id="IPR018022">
    <property type="entry name" value="IPT"/>
</dbReference>
<comment type="catalytic activity">
    <reaction evidence="9 10 11">
        <text>adenosine(37) in tRNA + dimethylallyl diphosphate = N(6)-dimethylallyladenosine(37) in tRNA + diphosphate</text>
        <dbReference type="Rhea" id="RHEA:26482"/>
        <dbReference type="Rhea" id="RHEA-COMP:10162"/>
        <dbReference type="Rhea" id="RHEA-COMP:10375"/>
        <dbReference type="ChEBI" id="CHEBI:33019"/>
        <dbReference type="ChEBI" id="CHEBI:57623"/>
        <dbReference type="ChEBI" id="CHEBI:74411"/>
        <dbReference type="ChEBI" id="CHEBI:74415"/>
        <dbReference type="EC" id="2.5.1.75"/>
    </reaction>
</comment>
<feature type="region of interest" description="Interaction with substrate tRNA" evidence="10">
    <location>
        <begin position="44"/>
        <end position="47"/>
    </location>
</feature>
<protein>
    <recommendedName>
        <fullName evidence="10">tRNA dimethylallyltransferase</fullName>
        <ecNumber evidence="10">2.5.1.75</ecNumber>
    </recommendedName>
    <alternativeName>
        <fullName evidence="10">Dimethylallyl diphosphate:tRNA dimethylallyltransferase</fullName>
        <shortName evidence="10">DMAPP:tRNA dimethylallyltransferase</shortName>
        <shortName evidence="10">DMATase</shortName>
    </alternativeName>
    <alternativeName>
        <fullName evidence="10">Isopentenyl-diphosphate:tRNA isopentenyltransferase</fullName>
        <shortName evidence="10">IPP transferase</shortName>
        <shortName evidence="10">IPPT</shortName>
        <shortName evidence="10">IPTase</shortName>
    </alternativeName>
</protein>
<evidence type="ECO:0000256" key="6">
    <source>
        <dbReference type="ARBA" id="ARBA00022741"/>
    </source>
</evidence>
<comment type="cofactor">
    <cofactor evidence="1 10">
        <name>Mg(2+)</name>
        <dbReference type="ChEBI" id="CHEBI:18420"/>
    </cofactor>
</comment>
<organism evidence="14 15">
    <name type="scientific">Aurantiacibacter marinus</name>
    <dbReference type="NCBI Taxonomy" id="874156"/>
    <lineage>
        <taxon>Bacteria</taxon>
        <taxon>Pseudomonadati</taxon>
        <taxon>Pseudomonadota</taxon>
        <taxon>Alphaproteobacteria</taxon>
        <taxon>Sphingomonadales</taxon>
        <taxon>Erythrobacteraceae</taxon>
        <taxon>Aurantiacibacter</taxon>
    </lineage>
</organism>
<dbReference type="InterPro" id="IPR027417">
    <property type="entry name" value="P-loop_NTPase"/>
</dbReference>
<dbReference type="Gene3D" id="1.10.20.140">
    <property type="match status" value="1"/>
</dbReference>
<dbReference type="PANTHER" id="PTHR11088">
    <property type="entry name" value="TRNA DIMETHYLALLYLTRANSFERASE"/>
    <property type="match status" value="1"/>
</dbReference>
<dbReference type="EMBL" id="LBHU01000002">
    <property type="protein sequence ID" value="KLI64096.1"/>
    <property type="molecule type" value="Genomic_DNA"/>
</dbReference>
<dbReference type="PANTHER" id="PTHR11088:SF60">
    <property type="entry name" value="TRNA DIMETHYLALLYLTRANSFERASE"/>
    <property type="match status" value="1"/>
</dbReference>
<dbReference type="PATRIC" id="fig|874156.12.peg.1802"/>
<dbReference type="HAMAP" id="MF_00185">
    <property type="entry name" value="IPP_trans"/>
    <property type="match status" value="1"/>
</dbReference>
<feature type="site" description="Interaction with substrate tRNA" evidence="10">
    <location>
        <position position="110"/>
    </location>
</feature>
<evidence type="ECO:0000313" key="15">
    <source>
        <dbReference type="Proteomes" id="UP000053455"/>
    </source>
</evidence>
<dbReference type="EC" id="2.5.1.75" evidence="10"/>
<evidence type="ECO:0000256" key="3">
    <source>
        <dbReference type="ARBA" id="ARBA00005842"/>
    </source>
</evidence>
<feature type="region of interest" description="Interaction with substrate tRNA" evidence="10">
    <location>
        <begin position="164"/>
        <end position="168"/>
    </location>
</feature>